<accession>A0ABP9VJP0</accession>
<keyword evidence="4" id="KW-1185">Reference proteome</keyword>
<proteinExistence type="predicted"/>
<reference evidence="3 4" key="1">
    <citation type="submission" date="2024-02" db="EMBL/GenBank/DDBJ databases">
        <title>Rhodopirellula caenicola NBRC 110016.</title>
        <authorList>
            <person name="Ichikawa N."/>
            <person name="Katano-Makiyama Y."/>
            <person name="Hidaka K."/>
        </authorList>
    </citation>
    <scope>NUCLEOTIDE SEQUENCE [LARGE SCALE GENOMIC DNA]</scope>
    <source>
        <strain evidence="3 4">NBRC 110016</strain>
    </source>
</reference>
<evidence type="ECO:0000259" key="2">
    <source>
        <dbReference type="Pfam" id="PF07811"/>
    </source>
</evidence>
<evidence type="ECO:0000313" key="4">
    <source>
        <dbReference type="Proteomes" id="UP001416858"/>
    </source>
</evidence>
<gene>
    <name evidence="3" type="ORF">Rcae01_00867</name>
</gene>
<protein>
    <recommendedName>
        <fullName evidence="2">TadE-like domain-containing protein</fullName>
    </recommendedName>
</protein>
<evidence type="ECO:0000313" key="3">
    <source>
        <dbReference type="EMBL" id="GAA5505422.1"/>
    </source>
</evidence>
<sequence length="296" mass="31890">MKRVRPQSRSGQSLVEFAVVALVLYMLLAAILTFGHALYVAQGLQGAADLAAREISRTPLPAVTTFETVMTDGSLDAVYQDDFLVFDLDTLGGQSFFEDVVPEWPLVNQQLATVMIVDRPDFDGDGTPDANLIRYPGALLSDPSTMTGYTVGIPLVTGRDGSGTETIRWVKVVEEIESDANLDPFSVASPQQGIVALRINYPFQSASMSSFQPNVAGPFEPSVGNRNVANDGGVAESNEADRPGDLIARPLLSGDNYSGTYGGEYGLGAQGVFGQIVRPFRRVISAQAIYRREVFQ</sequence>
<comment type="caution">
    <text evidence="3">The sequence shown here is derived from an EMBL/GenBank/DDBJ whole genome shotgun (WGS) entry which is preliminary data.</text>
</comment>
<evidence type="ECO:0000256" key="1">
    <source>
        <dbReference type="SAM" id="Phobius"/>
    </source>
</evidence>
<dbReference type="Proteomes" id="UP001416858">
    <property type="component" value="Unassembled WGS sequence"/>
</dbReference>
<organism evidence="3 4">
    <name type="scientific">Novipirellula caenicola</name>
    <dbReference type="NCBI Taxonomy" id="1536901"/>
    <lineage>
        <taxon>Bacteria</taxon>
        <taxon>Pseudomonadati</taxon>
        <taxon>Planctomycetota</taxon>
        <taxon>Planctomycetia</taxon>
        <taxon>Pirellulales</taxon>
        <taxon>Pirellulaceae</taxon>
        <taxon>Novipirellula</taxon>
    </lineage>
</organism>
<keyword evidence="1" id="KW-0472">Membrane</keyword>
<dbReference type="InterPro" id="IPR012495">
    <property type="entry name" value="TadE-like_dom"/>
</dbReference>
<dbReference type="Pfam" id="PF07811">
    <property type="entry name" value="TadE"/>
    <property type="match status" value="1"/>
</dbReference>
<keyword evidence="1" id="KW-0812">Transmembrane</keyword>
<feature type="domain" description="TadE-like" evidence="2">
    <location>
        <begin position="11"/>
        <end position="53"/>
    </location>
</feature>
<name>A0ABP9VJP0_9BACT</name>
<keyword evidence="1" id="KW-1133">Transmembrane helix</keyword>
<dbReference type="EMBL" id="BAABRO010000001">
    <property type="protein sequence ID" value="GAA5505422.1"/>
    <property type="molecule type" value="Genomic_DNA"/>
</dbReference>
<feature type="transmembrane region" description="Helical" evidence="1">
    <location>
        <begin position="12"/>
        <end position="39"/>
    </location>
</feature>
<dbReference type="RefSeq" id="WP_345682450.1">
    <property type="nucleotide sequence ID" value="NZ_BAABRO010000001.1"/>
</dbReference>